<keyword evidence="3" id="KW-1185">Reference proteome</keyword>
<feature type="compositionally biased region" description="Polar residues" evidence="1">
    <location>
        <begin position="400"/>
        <end position="412"/>
    </location>
</feature>
<feature type="compositionally biased region" description="Basic and acidic residues" evidence="1">
    <location>
        <begin position="371"/>
        <end position="390"/>
    </location>
</feature>
<dbReference type="KEGG" id="kbi:30211628"/>
<evidence type="ECO:0000256" key="1">
    <source>
        <dbReference type="SAM" id="MobiDB-lite"/>
    </source>
</evidence>
<dbReference type="EMBL" id="CP144547">
    <property type="protein sequence ID" value="WVW86353.1"/>
    <property type="molecule type" value="Genomic_DNA"/>
</dbReference>
<feature type="compositionally biased region" description="Basic and acidic residues" evidence="1">
    <location>
        <begin position="472"/>
        <end position="493"/>
    </location>
</feature>
<sequence>MTFLLTHPHSISLTALSKPLPSSITSTPLSLPSRFPSSSTPQVSISASGHIYLYCHSSHVIWEYDNKGKRISEISLPNEKISRVLALGDKSVMVHLKGRDELRVMEKGVRWGCINTSQAPTGKLTVLVGNATSTLVAAGSDQGELVVFDQLKGERMVIPLDERVEGPISPLLTFSPSHPSTLLLPTSTSLLRVNLPSSKAAIDIKELPIKGDILDITFSPVIESSDGSKKGGLCAVLKSGGEVALIGVDSDSAPKMVSYGEELDSLVFVDGATLAGKTRTGSLLVKDLRSLPKAPVDITCPEAITSIKVLPNMPRSSRSSLAPSSTSSHRITSRTPLGEREVGNTPTPPAVPPLSKGKALVREVASTGTVKEQERKVRIASEMDKGKERVVSAPVIPKQPRQSTSTLRSTSGPVLPNPAVRRIRSDSKLRSNTPTILEEVEEVEREAGRRESAGSSSNLSDKAGSHSSSKVVDGKQTRETIDQDHQQEEEYREPSVQLDWAFQPPISRSNADSKEEKVMSESEMIEELRRELGNLQMDMLRMGRGLRNEIRQATRPLIRELEENKEVMERQRREIDRLRRGY</sequence>
<dbReference type="SUPFAM" id="SSF69322">
    <property type="entry name" value="Tricorn protease domain 2"/>
    <property type="match status" value="1"/>
</dbReference>
<dbReference type="GeneID" id="30211628"/>
<organism evidence="2 3">
    <name type="scientific">Kwoniella bestiolae CBS 10118</name>
    <dbReference type="NCBI Taxonomy" id="1296100"/>
    <lineage>
        <taxon>Eukaryota</taxon>
        <taxon>Fungi</taxon>
        <taxon>Dikarya</taxon>
        <taxon>Basidiomycota</taxon>
        <taxon>Agaricomycotina</taxon>
        <taxon>Tremellomycetes</taxon>
        <taxon>Tremellales</taxon>
        <taxon>Cryptococcaceae</taxon>
        <taxon>Kwoniella</taxon>
    </lineage>
</organism>
<reference evidence="2" key="1">
    <citation type="submission" date="2013-07" db="EMBL/GenBank/DDBJ databases">
        <authorList>
            <consortium name="The Broad Institute Genome Sequencing Platform"/>
            <person name="Cuomo C."/>
            <person name="Litvintseva A."/>
            <person name="Chen Y."/>
            <person name="Heitman J."/>
            <person name="Sun S."/>
            <person name="Springer D."/>
            <person name="Dromer F."/>
            <person name="Young S.K."/>
            <person name="Zeng Q."/>
            <person name="Gargeya S."/>
            <person name="Fitzgerald M."/>
            <person name="Abouelleil A."/>
            <person name="Alvarado L."/>
            <person name="Berlin A.M."/>
            <person name="Chapman S.B."/>
            <person name="Dewar J."/>
            <person name="Goldberg J."/>
            <person name="Griggs A."/>
            <person name="Gujja S."/>
            <person name="Hansen M."/>
            <person name="Howarth C."/>
            <person name="Imamovic A."/>
            <person name="Larimer J."/>
            <person name="McCowan C."/>
            <person name="Murphy C."/>
            <person name="Pearson M."/>
            <person name="Priest M."/>
            <person name="Roberts A."/>
            <person name="Saif S."/>
            <person name="Shea T."/>
            <person name="Sykes S."/>
            <person name="Wortman J."/>
            <person name="Nusbaum C."/>
            <person name="Birren B."/>
        </authorList>
    </citation>
    <scope>NUCLEOTIDE SEQUENCE</scope>
    <source>
        <strain evidence="2">CBS 10118</strain>
    </source>
</reference>
<reference evidence="2" key="2">
    <citation type="submission" date="2024-02" db="EMBL/GenBank/DDBJ databases">
        <title>Comparative genomics of Cryptococcus and Kwoniella reveals pathogenesis evolution and contrasting modes of karyotype evolution via chromosome fusion or intercentromeric recombination.</title>
        <authorList>
            <person name="Coelho M.A."/>
            <person name="David-Palma M."/>
            <person name="Shea T."/>
            <person name="Bowers K."/>
            <person name="McGinley-Smith S."/>
            <person name="Mohammad A.W."/>
            <person name="Gnirke A."/>
            <person name="Yurkov A.M."/>
            <person name="Nowrousian M."/>
            <person name="Sun S."/>
            <person name="Cuomo C.A."/>
            <person name="Heitman J."/>
        </authorList>
    </citation>
    <scope>NUCLEOTIDE SEQUENCE</scope>
    <source>
        <strain evidence="2">CBS 10118</strain>
    </source>
</reference>
<dbReference type="Proteomes" id="UP000092730">
    <property type="component" value="Chromosome 7"/>
</dbReference>
<feature type="region of interest" description="Disordered" evidence="1">
    <location>
        <begin position="311"/>
        <end position="519"/>
    </location>
</feature>
<protein>
    <recommendedName>
        <fullName evidence="4">WD40 repeat-like protein</fullName>
    </recommendedName>
</protein>
<dbReference type="AlphaFoldDB" id="A0AAJ8MBY1"/>
<evidence type="ECO:0000313" key="2">
    <source>
        <dbReference type="EMBL" id="WVW86353.1"/>
    </source>
</evidence>
<proteinExistence type="predicted"/>
<gene>
    <name evidence="2" type="ORF">I302_108397</name>
</gene>
<accession>A0AAJ8MBY1</accession>
<evidence type="ECO:0008006" key="4">
    <source>
        <dbReference type="Google" id="ProtNLM"/>
    </source>
</evidence>
<name>A0AAJ8MBY1_9TREE</name>
<evidence type="ECO:0000313" key="3">
    <source>
        <dbReference type="Proteomes" id="UP000092730"/>
    </source>
</evidence>
<dbReference type="RefSeq" id="XP_065726738.1">
    <property type="nucleotide sequence ID" value="XM_065870666.1"/>
</dbReference>
<feature type="compositionally biased region" description="Low complexity" evidence="1">
    <location>
        <begin position="315"/>
        <end position="335"/>
    </location>
</feature>